<name>A0A4Y1ZEB9_9BACL</name>
<dbReference type="AlphaFoldDB" id="A0A4Y1ZEB9"/>
<sequence>MAEWVSNGRKRSAKERIDCKSHPLLPQGTPVIGLVIDPKTGELKQV</sequence>
<comment type="caution">
    <text evidence="1">The sequence shown here is derived from an EMBL/GenBank/DDBJ whole genome shotgun (WGS) entry which is preliminary data.</text>
</comment>
<dbReference type="Proteomes" id="UP000319716">
    <property type="component" value="Unassembled WGS sequence"/>
</dbReference>
<evidence type="ECO:0000313" key="2">
    <source>
        <dbReference type="Proteomes" id="UP000319716"/>
    </source>
</evidence>
<organism evidence="1 2">
    <name type="scientific">Sporolactobacillus inulinus</name>
    <dbReference type="NCBI Taxonomy" id="2078"/>
    <lineage>
        <taxon>Bacteria</taxon>
        <taxon>Bacillati</taxon>
        <taxon>Bacillota</taxon>
        <taxon>Bacilli</taxon>
        <taxon>Bacillales</taxon>
        <taxon>Sporolactobacillaceae</taxon>
        <taxon>Sporolactobacillus</taxon>
    </lineage>
</organism>
<proteinExistence type="predicted"/>
<dbReference type="EMBL" id="BEXB01000025">
    <property type="protein sequence ID" value="GAY77349.1"/>
    <property type="molecule type" value="Genomic_DNA"/>
</dbReference>
<protein>
    <submittedName>
        <fullName evidence="1">Uncharacterized protein</fullName>
    </submittedName>
</protein>
<reference evidence="1 2" key="1">
    <citation type="submission" date="2017-11" db="EMBL/GenBank/DDBJ databases">
        <title>Draft Genome Sequence of Sporolactobacillus inulinus NBRC 111894 Isolated from Koso, a Japanese Sugar-Vegetable Fermented Beverage.</title>
        <authorList>
            <person name="Chiou T.Y."/>
            <person name="Oshima K."/>
            <person name="Suda W."/>
            <person name="Hattori M."/>
            <person name="Takahashi T."/>
        </authorList>
    </citation>
    <scope>NUCLEOTIDE SEQUENCE [LARGE SCALE GENOMIC DNA]</scope>
    <source>
        <strain evidence="1 2">NBRC111894</strain>
    </source>
</reference>
<accession>A0A4Y1ZEB9</accession>
<evidence type="ECO:0000313" key="1">
    <source>
        <dbReference type="EMBL" id="GAY77349.1"/>
    </source>
</evidence>
<gene>
    <name evidence="1" type="ORF">NBRC111894_2903</name>
</gene>